<dbReference type="OrthoDB" id="8062037at2759"/>
<keyword evidence="1" id="KW-0863">Zinc-finger</keyword>
<dbReference type="EMBL" id="CM035416">
    <property type="protein sequence ID" value="KAH7425949.1"/>
    <property type="molecule type" value="Genomic_DNA"/>
</dbReference>
<comment type="caution">
    <text evidence="5">The sequence shown here is derived from an EMBL/GenBank/DDBJ whole genome shotgun (WGS) entry which is preliminary data.</text>
</comment>
<keyword evidence="3" id="KW-0732">Signal</keyword>
<evidence type="ECO:0000256" key="3">
    <source>
        <dbReference type="SAM" id="SignalP"/>
    </source>
</evidence>
<evidence type="ECO:0000256" key="1">
    <source>
        <dbReference type="PROSITE-ProRule" id="PRU00175"/>
    </source>
</evidence>
<feature type="signal peptide" evidence="3">
    <location>
        <begin position="1"/>
        <end position="16"/>
    </location>
</feature>
<evidence type="ECO:0000313" key="6">
    <source>
        <dbReference type="Proteomes" id="UP000825935"/>
    </source>
</evidence>
<dbReference type="PROSITE" id="PS50089">
    <property type="entry name" value="ZF_RING_2"/>
    <property type="match status" value="1"/>
</dbReference>
<accession>A0A8T2TZT7</accession>
<proteinExistence type="predicted"/>
<dbReference type="InterPro" id="IPR001841">
    <property type="entry name" value="Znf_RING"/>
</dbReference>
<evidence type="ECO:0000256" key="2">
    <source>
        <dbReference type="SAM" id="Phobius"/>
    </source>
</evidence>
<keyword evidence="2" id="KW-0472">Membrane</keyword>
<feature type="transmembrane region" description="Helical" evidence="2">
    <location>
        <begin position="40"/>
        <end position="61"/>
    </location>
</feature>
<dbReference type="GO" id="GO:0016567">
    <property type="term" value="P:protein ubiquitination"/>
    <property type="evidence" value="ECO:0007669"/>
    <property type="project" value="InterPro"/>
</dbReference>
<dbReference type="GO" id="GO:0016740">
    <property type="term" value="F:transferase activity"/>
    <property type="evidence" value="ECO:0007669"/>
    <property type="project" value="InterPro"/>
</dbReference>
<keyword evidence="1" id="KW-0862">Zinc</keyword>
<dbReference type="InterPro" id="IPR013083">
    <property type="entry name" value="Znf_RING/FYVE/PHD"/>
</dbReference>
<evidence type="ECO:0000313" key="5">
    <source>
        <dbReference type="EMBL" id="KAH7425949.1"/>
    </source>
</evidence>
<evidence type="ECO:0000259" key="4">
    <source>
        <dbReference type="PROSITE" id="PS50089"/>
    </source>
</evidence>
<keyword evidence="6" id="KW-1185">Reference proteome</keyword>
<feature type="transmembrane region" description="Helical" evidence="2">
    <location>
        <begin position="82"/>
        <end position="107"/>
    </location>
</feature>
<dbReference type="InterPro" id="IPR044289">
    <property type="entry name" value="ATL67-70"/>
</dbReference>
<feature type="domain" description="RING-type" evidence="4">
    <location>
        <begin position="207"/>
        <end position="249"/>
    </location>
</feature>
<dbReference type="SMART" id="SM00184">
    <property type="entry name" value="RING"/>
    <property type="match status" value="1"/>
</dbReference>
<dbReference type="AlphaFoldDB" id="A0A8T2TZT7"/>
<protein>
    <recommendedName>
        <fullName evidence="4">RING-type domain-containing protein</fullName>
    </recommendedName>
</protein>
<feature type="chain" id="PRO_5035851397" description="RING-type domain-containing protein" evidence="3">
    <location>
        <begin position="17"/>
        <end position="277"/>
    </location>
</feature>
<dbReference type="CDD" id="cd16461">
    <property type="entry name" value="RING-H2_EL5-like"/>
    <property type="match status" value="1"/>
</dbReference>
<keyword evidence="1" id="KW-0479">Metal-binding</keyword>
<dbReference type="SUPFAM" id="SSF57850">
    <property type="entry name" value="RING/U-box"/>
    <property type="match status" value="1"/>
</dbReference>
<keyword evidence="2" id="KW-0812">Transmembrane</keyword>
<name>A0A8T2TZT7_CERRI</name>
<dbReference type="Gene3D" id="3.30.40.10">
    <property type="entry name" value="Zinc/RING finger domain, C3HC4 (zinc finger)"/>
    <property type="match status" value="1"/>
</dbReference>
<keyword evidence="2" id="KW-1133">Transmembrane helix</keyword>
<dbReference type="Proteomes" id="UP000825935">
    <property type="component" value="Chromosome 11"/>
</dbReference>
<dbReference type="Pfam" id="PF13639">
    <property type="entry name" value="zf-RING_2"/>
    <property type="match status" value="1"/>
</dbReference>
<organism evidence="5 6">
    <name type="scientific">Ceratopteris richardii</name>
    <name type="common">Triangle waterfern</name>
    <dbReference type="NCBI Taxonomy" id="49495"/>
    <lineage>
        <taxon>Eukaryota</taxon>
        <taxon>Viridiplantae</taxon>
        <taxon>Streptophyta</taxon>
        <taxon>Embryophyta</taxon>
        <taxon>Tracheophyta</taxon>
        <taxon>Polypodiopsida</taxon>
        <taxon>Polypodiidae</taxon>
        <taxon>Polypodiales</taxon>
        <taxon>Pteridineae</taxon>
        <taxon>Pteridaceae</taxon>
        <taxon>Parkerioideae</taxon>
        <taxon>Ceratopteris</taxon>
    </lineage>
</organism>
<gene>
    <name evidence="5" type="ORF">KP509_11G079100</name>
</gene>
<dbReference type="GO" id="GO:0008270">
    <property type="term" value="F:zinc ion binding"/>
    <property type="evidence" value="ECO:0007669"/>
    <property type="project" value="UniProtKB-KW"/>
</dbReference>
<dbReference type="PANTHER" id="PTHR46592">
    <property type="entry name" value="RING-H2 FINGER PROTEIN ATL67"/>
    <property type="match status" value="1"/>
</dbReference>
<sequence length="277" mass="29824">MSLLIISLSLVHCTEAVRFQANAGALPRFIHSNFWSSSLGYVWALFNGHLCIVLVRIGPITSRAMSQNGTAMAGVGENMNTVGLGYGIAIAVGILVLVSTIMLASYVCVRVHGRGRAARVRGDSEAAVADIGSSHMRPGDTAPNNRHGDVDTARIVRGNDGGAIPSSQGSDWVVGGLDEATLESYPKFSYAEKKLYHGHHDADDASCSICLADYRNGELIRMLPDCKHSFHADCVDAWLRLHASCPMCRTSPLPTPIPTPLSELIPLARHPLQAHYR</sequence>
<reference evidence="5" key="1">
    <citation type="submission" date="2021-08" db="EMBL/GenBank/DDBJ databases">
        <title>WGS assembly of Ceratopteris richardii.</title>
        <authorList>
            <person name="Marchant D.B."/>
            <person name="Chen G."/>
            <person name="Jenkins J."/>
            <person name="Shu S."/>
            <person name="Leebens-Mack J."/>
            <person name="Grimwood J."/>
            <person name="Schmutz J."/>
            <person name="Soltis P."/>
            <person name="Soltis D."/>
            <person name="Chen Z.-H."/>
        </authorList>
    </citation>
    <scope>NUCLEOTIDE SEQUENCE</scope>
    <source>
        <strain evidence="5">Whitten #5841</strain>
        <tissue evidence="5">Leaf</tissue>
    </source>
</reference>
<dbReference type="PANTHER" id="PTHR46592:SF14">
    <property type="entry name" value="RING-TYPE DOMAIN-CONTAINING PROTEIN"/>
    <property type="match status" value="1"/>
</dbReference>